<dbReference type="Gene3D" id="3.60.15.10">
    <property type="entry name" value="Ribonuclease Z/Hydroxyacylglutathione hydrolase-like"/>
    <property type="match status" value="1"/>
</dbReference>
<reference evidence="3" key="1">
    <citation type="submission" date="2022-07" db="EMBL/GenBank/DDBJ databases">
        <title>Chromosome-level genome of Muraenolepis orangiensis.</title>
        <authorList>
            <person name="Kim J."/>
        </authorList>
    </citation>
    <scope>NUCLEOTIDE SEQUENCE</scope>
    <source>
        <strain evidence="3">KU_S4_2022</strain>
        <tissue evidence="3">Muscle</tissue>
    </source>
</reference>
<feature type="domain" description="Metallo-beta-lactamase" evidence="2">
    <location>
        <begin position="81"/>
        <end position="196"/>
    </location>
</feature>
<evidence type="ECO:0000259" key="2">
    <source>
        <dbReference type="Pfam" id="PF12706"/>
    </source>
</evidence>
<dbReference type="Proteomes" id="UP001148018">
    <property type="component" value="Unassembled WGS sequence"/>
</dbReference>
<gene>
    <name evidence="3" type="ORF">NHX12_020210</name>
</gene>
<keyword evidence="4" id="KW-1185">Reference proteome</keyword>
<feature type="region of interest" description="Disordered" evidence="1">
    <location>
        <begin position="1"/>
        <end position="24"/>
    </location>
</feature>
<dbReference type="AlphaFoldDB" id="A0A9Q0EUH8"/>
<sequence length="201" mass="22478">MTSTGGSDQVKDSSGRWTNPWTTWRFPSPAMQARFLLWDKDNSNVPTSKEGGGDGGGSKQGLRVTWLGHATALVELDGLSILTDPMFSQWASPVQSVGYKRYRGPPCTVEQLPRIDAVVISHSHYDHLDANTVKDLNARYGAELHWFVPLGLSNWLRRSGCESVRELDWWEETCVPGHEDVTLVCTPAQHWSNRTALDKNK</sequence>
<dbReference type="GO" id="GO:0070290">
    <property type="term" value="F:N-acylphosphatidylethanolamine-specific phospholipase D activity"/>
    <property type="evidence" value="ECO:0007669"/>
    <property type="project" value="TreeGrafter"/>
</dbReference>
<dbReference type="OrthoDB" id="332863at2759"/>
<organism evidence="3 4">
    <name type="scientific">Muraenolepis orangiensis</name>
    <name type="common">Patagonian moray cod</name>
    <dbReference type="NCBI Taxonomy" id="630683"/>
    <lineage>
        <taxon>Eukaryota</taxon>
        <taxon>Metazoa</taxon>
        <taxon>Chordata</taxon>
        <taxon>Craniata</taxon>
        <taxon>Vertebrata</taxon>
        <taxon>Euteleostomi</taxon>
        <taxon>Actinopterygii</taxon>
        <taxon>Neopterygii</taxon>
        <taxon>Teleostei</taxon>
        <taxon>Neoteleostei</taxon>
        <taxon>Acanthomorphata</taxon>
        <taxon>Zeiogadaria</taxon>
        <taxon>Gadariae</taxon>
        <taxon>Gadiformes</taxon>
        <taxon>Muraenolepidoidei</taxon>
        <taxon>Muraenolepididae</taxon>
        <taxon>Muraenolepis</taxon>
    </lineage>
</organism>
<evidence type="ECO:0000313" key="3">
    <source>
        <dbReference type="EMBL" id="KAJ3611930.1"/>
    </source>
</evidence>
<feature type="non-terminal residue" evidence="3">
    <location>
        <position position="201"/>
    </location>
</feature>
<dbReference type="EMBL" id="JANIIK010000036">
    <property type="protein sequence ID" value="KAJ3611930.1"/>
    <property type="molecule type" value="Genomic_DNA"/>
</dbReference>
<dbReference type="PANTHER" id="PTHR15032">
    <property type="entry name" value="N-ACYL-PHOSPHATIDYLETHANOLAMINE-HYDROLYZING PHOSPHOLIPASE D"/>
    <property type="match status" value="1"/>
</dbReference>
<name>A0A9Q0EUH8_9TELE</name>
<dbReference type="SUPFAM" id="SSF56281">
    <property type="entry name" value="Metallo-hydrolase/oxidoreductase"/>
    <property type="match status" value="1"/>
</dbReference>
<comment type="caution">
    <text evidence="3">The sequence shown here is derived from an EMBL/GenBank/DDBJ whole genome shotgun (WGS) entry which is preliminary data.</text>
</comment>
<dbReference type="PANTHER" id="PTHR15032:SF4">
    <property type="entry name" value="N-ACYL-PHOSPHATIDYLETHANOLAMINE-HYDROLYZING PHOSPHOLIPASE D"/>
    <property type="match status" value="1"/>
</dbReference>
<dbReference type="Pfam" id="PF12706">
    <property type="entry name" value="Lactamase_B_2"/>
    <property type="match status" value="1"/>
</dbReference>
<dbReference type="GO" id="GO:0005737">
    <property type="term" value="C:cytoplasm"/>
    <property type="evidence" value="ECO:0007669"/>
    <property type="project" value="TreeGrafter"/>
</dbReference>
<dbReference type="InterPro" id="IPR001279">
    <property type="entry name" value="Metallo-B-lactamas"/>
</dbReference>
<dbReference type="GO" id="GO:0070292">
    <property type="term" value="P:N-acylphosphatidylethanolamine metabolic process"/>
    <property type="evidence" value="ECO:0007669"/>
    <property type="project" value="TreeGrafter"/>
</dbReference>
<dbReference type="InterPro" id="IPR036866">
    <property type="entry name" value="RibonucZ/Hydroxyglut_hydro"/>
</dbReference>
<protein>
    <recommendedName>
        <fullName evidence="2">Metallo-beta-lactamase domain-containing protein</fullName>
    </recommendedName>
</protein>
<evidence type="ECO:0000256" key="1">
    <source>
        <dbReference type="SAM" id="MobiDB-lite"/>
    </source>
</evidence>
<dbReference type="GO" id="GO:0070291">
    <property type="term" value="P:N-acylethanolamine metabolic process"/>
    <property type="evidence" value="ECO:0007669"/>
    <property type="project" value="TreeGrafter"/>
</dbReference>
<evidence type="ECO:0000313" key="4">
    <source>
        <dbReference type="Proteomes" id="UP001148018"/>
    </source>
</evidence>
<proteinExistence type="predicted"/>
<accession>A0A9Q0EUH8</accession>